<evidence type="ECO:0000256" key="1">
    <source>
        <dbReference type="ARBA" id="ARBA00001957"/>
    </source>
</evidence>
<dbReference type="InterPro" id="IPR045851">
    <property type="entry name" value="AMP-bd_C_sf"/>
</dbReference>
<dbReference type="InterPro" id="IPR025110">
    <property type="entry name" value="AMP-bd_C"/>
</dbReference>
<evidence type="ECO:0000256" key="4">
    <source>
        <dbReference type="ARBA" id="ARBA00022450"/>
    </source>
</evidence>
<keyword evidence="4" id="KW-0596">Phosphopantetheine</keyword>
<dbReference type="PROSITE" id="PS00455">
    <property type="entry name" value="AMP_BINDING"/>
    <property type="match status" value="2"/>
</dbReference>
<dbReference type="SUPFAM" id="SSF53901">
    <property type="entry name" value="Thiolase-like"/>
    <property type="match status" value="1"/>
</dbReference>
<dbReference type="PANTHER" id="PTHR45527:SF10">
    <property type="entry name" value="PYOCHELIN SYNTHASE PCHF"/>
    <property type="match status" value="1"/>
</dbReference>
<dbReference type="SUPFAM" id="SSF52777">
    <property type="entry name" value="CoA-dependent acyltransferases"/>
    <property type="match status" value="4"/>
</dbReference>
<dbReference type="Proteomes" id="UP000047420">
    <property type="component" value="Unassembled WGS sequence"/>
</dbReference>
<dbReference type="InterPro" id="IPR036736">
    <property type="entry name" value="ACP-like_sf"/>
</dbReference>
<dbReference type="Gene3D" id="3.40.47.10">
    <property type="match status" value="1"/>
</dbReference>
<feature type="domain" description="Ketosynthase family 3 (KS3)" evidence="12">
    <location>
        <begin position="681"/>
        <end position="1087"/>
    </location>
</feature>
<keyword evidence="6 13" id="KW-0436">Ligase</keyword>
<dbReference type="NCBIfam" id="TIGR01733">
    <property type="entry name" value="AA-adenyl-dom"/>
    <property type="match status" value="2"/>
</dbReference>
<dbReference type="Pfam" id="PF23024">
    <property type="entry name" value="AMP-dom_DIP2-like"/>
    <property type="match status" value="1"/>
</dbReference>
<dbReference type="InterPro" id="IPR014030">
    <property type="entry name" value="Ketoacyl_synth_N"/>
</dbReference>
<dbReference type="SMART" id="SM00825">
    <property type="entry name" value="PKS_KS"/>
    <property type="match status" value="1"/>
</dbReference>
<dbReference type="SMART" id="SM00823">
    <property type="entry name" value="PKS_PP"/>
    <property type="match status" value="3"/>
</dbReference>
<sequence>MNLLNNEARWVRDALFEQAIKSKHDIALRYCDKDDVESYSYSQLISLGYSLATRIEIENNPPGPAILLMPGGSPFVISFIACIIRGVSAVPVHLTNHFKLGRSIDTLSHILVDSQCEYIFTLSSLSDEIKKQGWHRTHQIIFVDQQLTDSSRYFPTKKNYDALYYPSHLPVYLQYSSGSTAKPKAVCNYDHNMRVQHHILLELHLHCQPKIITANWLPFYHDLGMFSGLLLPLLSGGCCNFMPSVHFIAEPFRWLKMINDYQANSGAAPDFAWDLCTTMVTDEQIRQLDLSSIKMAMNGAEPIRPETMANFAAHFASTGFDAHSFTPGYGLAEATLTISHKPIDTDYCCLAFNPMALAAGKAILDPQGRRLISSGHVVRAWQLQIVDPQTCQPLPEASIGEVWVRGDSVAGGYWQQPELTKATFHNTLAGNSHHDYLRTGDLAFVYQGELFICGRLKDLIIVAGQNYMPKDIETAIEYACDDIHTGGVCVCQHFDSGEFIVMAEVYRHLTSTALQRIAQQIVATVARHFQLKSDTIILLARGKLLKTSSGKIRRSHMLSLYLTQQLSVLYVLASQAETQDEMLFDQESMLFEREAILFDWLHKTGCELLGCEAINPDSGLHQAGLTSLLATQFCQRINHFLGCHLNVADLFAYPTLRQLTLFLSQHQEDIASSSSTEAGDDRDVAIVAISCRLPGQVGVSWADYCTELSAGNSAVRHENNRLRHCVLPIGALEDIDQFDASFFNISEREAILLDPQQRHILELSWHLFEQAGWQPEQLQQSDIGFYIGQSGSEYGQMLLQKNDPDYAKSYLATGICSSATSGRLAKFYGTRGPALTIDTACSSSLVALDSAMLSLQQKQCSAAVVGGVNLLLSAQIEQTLINAGMLSPKGRCATFSDDADGYARGEGAVLFLLKPYRQAVRDGDPVLAIIEGSVVAQDGESSSLTAPNPHAQAAMMSQLLQRASLAPDDISLLETHGTGTSLGDPVELSAIDRVYGQRKTPLRLGASKSQVGHLEAAAGGFALARAVAQIQQQKAFGHPTLNIYNPLIAEKLSRYYFDKDTCPWVIERVAINAFSFTGTMAAAVLRKPTAVASSIKSVTSIKSATSIKSVTSIKPVTSIKSATSIKSVASIEPVASTTWLSDEEAVGWLPISAKTEAALLATARQLAEVLSQHTALARAVVAAWRTKRSHHFPIRALIQYHSLDDLIAQLHQVTGEKNDPRCRFEKAQSPKQWLAGGAFDWASVPPSEGAVSAEVLALLPLYPFTRQCYWAEGLLAESTPLSSPSVMVDTLDFSFVRTWVAETLAIASGALSDEDDLLSLGLDSLQMLDLVDECKKRHITLTLARLFEKTTLGAWEQYWDSVCRSGVCGEGVGAVTPLTEEQTAGEYWQGEPFVLTPVQQAYWQGRQKGQTLGQVACQVYLELDCPSLADERLHQAVTQLFHRHELLRMRINEQGMGVIQEIKPVTVTQYHWDQLSARACAKERYALRARLSHRMADLTDESGFQLIASHDGQNTRLHINVDMVIADAMSLQILLEELGLLLSSQNTPFSPLDYHFPQYLLEQKSTPSTGESEAYWQQRLIAGLPLAPQLPLAIKPEQIDKPIFQHREWRLAAEHWAKLQQIARQHRLTPSMLLAGCFAETLRGWAKLPDFSLNLTIFNRRGAHPQLAKLVADFTSLLILACEVKENESLLDHFRRLNQQFMADLDHGDYSAVHVLRQWSQQRGEQVTLPVVFTSNLGRELLGENAPGALHYLVSQTPQVWLDCQVMEYQKALLISWDTVDALFPEGMLDQMFAFMQQLLQSIVENEQVLQSPVQAYVDDKVLAHRQPPLSGVNGVPFEAKTLHQGFWQQVALVPNNIAVINASDTLTYREMAIRVGDLAGHLQQRMARQGHVGICLPKGIDQVIAVLAVLSIGAVYVPLDITAPPERLQQLIAQADIGVLISDHKISANCDTVNINITGGFPSPFTPSVFTSSAAAPSIFAPSIFVQPDEPAYLIFTSGSTGVPKGVVVTHQAAMNTIDEINRRYVDDGKIILFALSALNFDLSVYDIFGPLSVGGSLVLPNAGDEKEAKQWLSALHQHQVTHWNSVPALFEMLLIAAEQGTQALPCSLQQVLLSGDWIGLDLLPRLRALGSQARFTALGGATEAAIWSNALDIAVIPEEWVSIPYGYPLAHQYYRVVDQAGRDCPDWVTGELWIGGRGVALGYYREPEKTAAQFVSVHRAGFYRTGDYGRFWPNGCLEFLGRQDRQIKLHGYRIELAEIEAVAEHLATIKRAVVLYLDQPQKHLYLFVEPQNQVSTLFSATVDDVLPETRLVTDIREQENAITTFLLCHVLSNVLKLDLAEFQSTQVLQQKGGISEAYQPLFLAWLHWLVEQGVLLSRDDQFKTAGIQPVRPEVTEPHLLPLLMTLEQKASWIGEVVTGRGNPLLLLDDTLLSPEVLAANTHDAQVVIDVLCQRIVRLSRQLQRPVNVTELNGRTGLFASRVLSRLGTEVLSYCLLESANSLRQHAKYRLAGYSHETDVIATPDEQQQLADILIVNNSLHRFDALPEGIAMLQSLCHGGTEIVLFESLALSPLSLLTVLLLQHPNGFRDQRQGALSPLLDLPAWQSLLTDSGIAIQQLSIIEPYSALFVCQPQITKVPVSREQIKQHLQQHLPAYMVPSSITVLETLPLTPNGKIDRTSLYKQAVEYGQLSHDGEAPRVLSAQQKPPDERERSDNREQSDKRELSDKKEQCVARLWQQVLGVTPQSDSNFFLCGGDSLHATRIVALLEKEGAVGVPLSQVFLLPVLRDFAHSLAFRHAPVQEAQLVHCAAQRYSPFELTDVQRAYLMGRQSGFPLGGVATHYYQEYEYQEYEYQEYEYQENESYQEHESHQQYKKGTPFDRERLERALTLLVARHDALRIVFDEQGTQRVLPHQPSPALQVIHCGAVEWETVTATQRDRLSHHVSEPTQWPLFHATLIQSDEGRNRFCLGLDNLVLDGLSMQIFFKELAVLYEDHTATLPSVEIGFRDYLLAESSSPHRQVSEDYWRDSLPMLPDAPRLPLVCDPALVGTPKFKRWQAVLSASDWQRLLHKAKQHQITPSCLLLTCYAQVLAKWSESASLTINVTLFDRKPCHPDINHIMGDFTSLLLLGCRQEKGEGWLATAQRIQQQLWRDLEHREVSAVWVLRELNRQRGTTHIHMPVVFTSALGAQVDGYPDHAFQAPLWGISQTPQLWIDHQVFERDGELHFNWDVVEALFPVGVIDAMFAAYCQLLEKLCVTEHWHDSVEIALPAPQQQSRQRVNATHQAMIFSPMHCRVAHAMAAYAQQTALIWGGSCLSYQQLEHAVQRLAQYLHEQGVRESAHVGVALPRGCDQIIAVLAIQWLGAAYVPISVEWPACRRSQVITLADIHFLIGDRTLGWPEEVDVLSVESVPVSDERPMPRVVSADSLAYLIFTSGSTGVPKGVAVSHGAAVNTIESVNRQHQINPQDTALALSALFFDLSVWDIFGVLSAGARLVLIPQQAQREAAIWLSLVQQHQVTVWNSVPALLEMMLLFNEQIFNEQDEQPPALPSLRVVMLSGDWIVPELPQRLRRFAPNAHCVAMGGATEAAIWSNYWVADTALTGWCSVPYGVPLPNQQFRIVNEQEEDCPDWVAGELWIGGQGVAQGYYGDSAGTEQQFILRDGQRWYRTGDTGRYRPDAIIEFLGRKDQQVKISGYRVELDEITLALKSYPSIEDAVAFVIQHNDRPVLAAVAVTPTPPDWQAVTAFLREWLPEYAIPSRLGHCCAWPLTDNGKRDQHALRAFVTPSFEPTETPQVTQPMTAMEQLLCEQLQLLLNVASIQSHDNFFALGGDSFIAIRLTSVLRRNYGVELPLWKIFSVQTIAQIALVMEPAHQSEGRIQFVEDSI</sequence>
<dbReference type="GO" id="GO:0016874">
    <property type="term" value="F:ligase activity"/>
    <property type="evidence" value="ECO:0007669"/>
    <property type="project" value="UniProtKB-KW"/>
</dbReference>
<dbReference type="RefSeq" id="WP_082388863.1">
    <property type="nucleotide sequence ID" value="NZ_CVMG01000029.1"/>
</dbReference>
<dbReference type="Pfam" id="PF02801">
    <property type="entry name" value="Ketoacyl-synt_C"/>
    <property type="match status" value="1"/>
</dbReference>
<keyword evidence="9" id="KW-0443">Lipid metabolism</keyword>
<evidence type="ECO:0000256" key="10">
    <source>
        <dbReference type="SAM" id="MobiDB-lite"/>
    </source>
</evidence>
<dbReference type="Gene3D" id="3.30.300.30">
    <property type="match status" value="4"/>
</dbReference>
<dbReference type="PANTHER" id="PTHR45527">
    <property type="entry name" value="NONRIBOSOMAL PEPTIDE SYNTHETASE"/>
    <property type="match status" value="1"/>
</dbReference>
<dbReference type="InterPro" id="IPR040097">
    <property type="entry name" value="FAAL/FAAC"/>
</dbReference>
<protein>
    <submittedName>
        <fullName evidence="13">High molecular weight siderophore biosynthesis protein</fullName>
        <ecNumber evidence="13">6.3.2.-</ecNumber>
    </submittedName>
</protein>
<dbReference type="PROSITE" id="PS00606">
    <property type="entry name" value="KS3_1"/>
    <property type="match status" value="1"/>
</dbReference>
<dbReference type="Pfam" id="PF00109">
    <property type="entry name" value="ketoacyl-synt"/>
    <property type="match status" value="1"/>
</dbReference>
<comment type="pathway">
    <text evidence="3">Lipid metabolism; fatty acid biosynthesis.</text>
</comment>
<dbReference type="SUPFAM" id="SSF56801">
    <property type="entry name" value="Acetyl-CoA synthetase-like"/>
    <property type="match status" value="3"/>
</dbReference>
<evidence type="ECO:0000313" key="13">
    <source>
        <dbReference type="EMBL" id="CRG51689.1"/>
    </source>
</evidence>
<dbReference type="Gene3D" id="3.40.50.12780">
    <property type="entry name" value="N-terminal domain of ligase-like"/>
    <property type="match status" value="3"/>
</dbReference>
<dbReference type="InterPro" id="IPR009081">
    <property type="entry name" value="PP-bd_ACP"/>
</dbReference>
<dbReference type="EMBL" id="CVMG01000029">
    <property type="protein sequence ID" value="CRG51689.1"/>
    <property type="molecule type" value="Genomic_DNA"/>
</dbReference>
<dbReference type="CDD" id="cd05931">
    <property type="entry name" value="FAAL"/>
    <property type="match status" value="1"/>
</dbReference>
<dbReference type="InterPro" id="IPR014031">
    <property type="entry name" value="Ketoacyl_synth_C"/>
</dbReference>
<evidence type="ECO:0000256" key="9">
    <source>
        <dbReference type="ARBA" id="ARBA00023098"/>
    </source>
</evidence>
<dbReference type="InterPro" id="IPR029063">
    <property type="entry name" value="SAM-dependent_MTases_sf"/>
</dbReference>
<dbReference type="PROSITE" id="PS52004">
    <property type="entry name" value="KS3_2"/>
    <property type="match status" value="1"/>
</dbReference>
<keyword evidence="8" id="KW-0276">Fatty acid metabolism</keyword>
<dbReference type="CDD" id="cd12114">
    <property type="entry name" value="A_NRPS_TlmIV_like"/>
    <property type="match status" value="1"/>
</dbReference>
<dbReference type="Pfam" id="PF00668">
    <property type="entry name" value="Condensation"/>
    <property type="match status" value="2"/>
</dbReference>
<dbReference type="CDD" id="cd00833">
    <property type="entry name" value="PKS"/>
    <property type="match status" value="1"/>
</dbReference>
<dbReference type="InterPro" id="IPR006162">
    <property type="entry name" value="Ppantetheine_attach_site"/>
</dbReference>
<dbReference type="Gene3D" id="3.30.70.3290">
    <property type="match status" value="1"/>
</dbReference>
<feature type="domain" description="Carrier" evidence="11">
    <location>
        <begin position="587"/>
        <end position="667"/>
    </location>
</feature>
<dbReference type="InterPro" id="IPR020845">
    <property type="entry name" value="AMP-binding_CS"/>
</dbReference>
<reference evidence="13 14" key="1">
    <citation type="submission" date="2015-03" db="EMBL/GenBank/DDBJ databases">
        <authorList>
            <consortium name="Pathogen Informatics"/>
            <person name="Murphy D."/>
        </authorList>
    </citation>
    <scope>NUCLEOTIDE SEQUENCE [LARGE SCALE GENOMIC DNA]</scope>
    <source>
        <strain evidence="13 14">WP-931201</strain>
    </source>
</reference>
<keyword evidence="5" id="KW-0597">Phosphoprotein</keyword>
<dbReference type="Pfam" id="PF00501">
    <property type="entry name" value="AMP-binding"/>
    <property type="match status" value="3"/>
</dbReference>
<dbReference type="InterPro" id="IPR020806">
    <property type="entry name" value="PKS_PP-bd"/>
</dbReference>
<dbReference type="Gene3D" id="3.40.50.150">
    <property type="entry name" value="Vaccinia Virus protein VP39"/>
    <property type="match status" value="1"/>
</dbReference>
<gene>
    <name evidence="13" type="primary">mbtB_1</name>
    <name evidence="13" type="ORF">ERS008478_03329</name>
</gene>
<evidence type="ECO:0000259" key="11">
    <source>
        <dbReference type="PROSITE" id="PS50075"/>
    </source>
</evidence>
<dbReference type="InterPro" id="IPR023213">
    <property type="entry name" value="CAT-like_dom_sf"/>
</dbReference>
<evidence type="ECO:0000256" key="7">
    <source>
        <dbReference type="ARBA" id="ARBA00022679"/>
    </source>
</evidence>
<comment type="cofactor">
    <cofactor evidence="1">
        <name>pantetheine 4'-phosphate</name>
        <dbReference type="ChEBI" id="CHEBI:47942"/>
    </cofactor>
</comment>
<evidence type="ECO:0000256" key="8">
    <source>
        <dbReference type="ARBA" id="ARBA00022832"/>
    </source>
</evidence>
<feature type="domain" description="Carrier" evidence="11">
    <location>
        <begin position="2725"/>
        <end position="2799"/>
    </location>
</feature>
<evidence type="ECO:0000256" key="3">
    <source>
        <dbReference type="ARBA" id="ARBA00005194"/>
    </source>
</evidence>
<evidence type="ECO:0000256" key="6">
    <source>
        <dbReference type="ARBA" id="ARBA00022598"/>
    </source>
</evidence>
<feature type="domain" description="Carrier" evidence="11">
    <location>
        <begin position="1290"/>
        <end position="1363"/>
    </location>
</feature>
<evidence type="ECO:0000256" key="5">
    <source>
        <dbReference type="ARBA" id="ARBA00022553"/>
    </source>
</evidence>
<accession>A0ABP1ZFM6</accession>
<keyword evidence="7" id="KW-0808">Transferase</keyword>
<dbReference type="InterPro" id="IPR016039">
    <property type="entry name" value="Thiolase-like"/>
</dbReference>
<dbReference type="Gene3D" id="3.30.559.10">
    <property type="entry name" value="Chloramphenicol acetyltransferase-like domain"/>
    <property type="match status" value="2"/>
</dbReference>
<dbReference type="InterPro" id="IPR000873">
    <property type="entry name" value="AMP-dep_synth/lig_dom"/>
</dbReference>
<dbReference type="Gene3D" id="1.10.1200.10">
    <property type="entry name" value="ACP-like"/>
    <property type="match status" value="4"/>
</dbReference>
<dbReference type="SUPFAM" id="SSF47336">
    <property type="entry name" value="ACP-like"/>
    <property type="match status" value="4"/>
</dbReference>
<comment type="pathway">
    <text evidence="2">Siderophore biosynthesis.</text>
</comment>
<feature type="region of interest" description="Disordered" evidence="10">
    <location>
        <begin position="2697"/>
        <end position="2728"/>
    </location>
</feature>
<dbReference type="InterPro" id="IPR057737">
    <property type="entry name" value="Condensation_MtbB-like"/>
</dbReference>
<evidence type="ECO:0000259" key="12">
    <source>
        <dbReference type="PROSITE" id="PS52004"/>
    </source>
</evidence>
<proteinExistence type="predicted"/>
<dbReference type="PROSITE" id="PS50075">
    <property type="entry name" value="CARRIER"/>
    <property type="match status" value="4"/>
</dbReference>
<feature type="domain" description="Carrier" evidence="11">
    <location>
        <begin position="3799"/>
        <end position="3875"/>
    </location>
</feature>
<dbReference type="InterPro" id="IPR020841">
    <property type="entry name" value="PKS_Beta-ketoAc_synthase_dom"/>
</dbReference>
<dbReference type="PROSITE" id="PS00012">
    <property type="entry name" value="PHOSPHOPANTETHEINE"/>
    <property type="match status" value="1"/>
</dbReference>
<evidence type="ECO:0000256" key="2">
    <source>
        <dbReference type="ARBA" id="ARBA00004924"/>
    </source>
</evidence>
<dbReference type="InterPro" id="IPR042099">
    <property type="entry name" value="ANL_N_sf"/>
</dbReference>
<dbReference type="InterPro" id="IPR018201">
    <property type="entry name" value="Ketoacyl_synth_AS"/>
</dbReference>
<dbReference type="Gene3D" id="3.30.559.30">
    <property type="entry name" value="Nonribosomal peptide synthetase, condensation domain"/>
    <property type="match status" value="2"/>
</dbReference>
<organism evidence="13 14">
    <name type="scientific">Yersinia wautersii</name>
    <dbReference type="NCBI Taxonomy" id="1341643"/>
    <lineage>
        <taxon>Bacteria</taxon>
        <taxon>Pseudomonadati</taxon>
        <taxon>Pseudomonadota</taxon>
        <taxon>Gammaproteobacteria</taxon>
        <taxon>Enterobacterales</taxon>
        <taxon>Yersiniaceae</taxon>
        <taxon>Yersinia</taxon>
    </lineage>
</organism>
<dbReference type="CDD" id="cd19535">
    <property type="entry name" value="Cyc_NRPS"/>
    <property type="match status" value="2"/>
</dbReference>
<dbReference type="InterPro" id="IPR001242">
    <property type="entry name" value="Condensation_dom"/>
</dbReference>
<dbReference type="NCBIfam" id="NF003417">
    <property type="entry name" value="PRK04813.1"/>
    <property type="match status" value="4"/>
</dbReference>
<dbReference type="EC" id="6.3.2.-" evidence="13"/>
<name>A0ABP1ZFM6_9GAMM</name>
<keyword evidence="14" id="KW-1185">Reference proteome</keyword>
<feature type="compositionally biased region" description="Basic and acidic residues" evidence="10">
    <location>
        <begin position="2708"/>
        <end position="2728"/>
    </location>
</feature>
<dbReference type="Pfam" id="PF00550">
    <property type="entry name" value="PP-binding"/>
    <property type="match status" value="4"/>
</dbReference>
<dbReference type="InterPro" id="IPR010071">
    <property type="entry name" value="AA_adenyl_dom"/>
</dbReference>
<evidence type="ECO:0000313" key="14">
    <source>
        <dbReference type="Proteomes" id="UP000047420"/>
    </source>
</evidence>
<comment type="caution">
    <text evidence="13">The sequence shown here is derived from an EMBL/GenBank/DDBJ whole genome shotgun (WGS) entry which is preliminary data.</text>
</comment>